<sequence length="513" mass="54669">LNQEGLEKVTPAMLDFAAAMDVDLQTAATLIGKTLGSTTNALSRYGIEIDAQAEPTEKLIALTEAMDSKFKGMAVSMGENALGASIKLKNVMGDLQEVIGQKFAEALKKSRTALAAFVGEIVEAISTANALIAAEKATAEGASTLADEILLAAEAVDMATEAMEKAKAITLEAEAFYGAMSIQAGDLREAEQKLVDVLQAKKDHLEALEFTQKAEIKAAEESGKKTDEASQASKDYMRILAELRAELGRVTERENFLGDAYDETKAKSEAMLGAIDELIELGYKVENKNIRDLLLLYGDLIAVREEAADVTAAAPSKAKPGLLKLFEQAGPKRGPLGATSNFILQQLKTTEQEEKKILRAMGDEYTSWTDTKIQNDARWLKQQEENRKAAEKETVKLQAAYLRTGDAILGYMDTAFTGMAKSMGASEREMFQIHKLFAAARATVNVIEATSKALTIHPLLGIAVGLAGAASVGAILAEAPPAFGKGAIVRRPTMALIGERGPEAVVPLGAGGA</sequence>
<reference evidence="1" key="1">
    <citation type="journal article" date="2015" name="Nature">
        <title>Complex archaea that bridge the gap between prokaryotes and eukaryotes.</title>
        <authorList>
            <person name="Spang A."/>
            <person name="Saw J.H."/>
            <person name="Jorgensen S.L."/>
            <person name="Zaremba-Niedzwiedzka K."/>
            <person name="Martijn J."/>
            <person name="Lind A.E."/>
            <person name="van Eijk R."/>
            <person name="Schleper C."/>
            <person name="Guy L."/>
            <person name="Ettema T.J."/>
        </authorList>
    </citation>
    <scope>NUCLEOTIDE SEQUENCE</scope>
</reference>
<organism evidence="1">
    <name type="scientific">marine sediment metagenome</name>
    <dbReference type="NCBI Taxonomy" id="412755"/>
    <lineage>
        <taxon>unclassified sequences</taxon>
        <taxon>metagenomes</taxon>
        <taxon>ecological metagenomes</taxon>
    </lineage>
</organism>
<name>A0A0F9BDK2_9ZZZZ</name>
<gene>
    <name evidence="1" type="ORF">LCGC14_2459700</name>
</gene>
<accession>A0A0F9BDK2</accession>
<feature type="non-terminal residue" evidence="1">
    <location>
        <position position="1"/>
    </location>
</feature>
<comment type="caution">
    <text evidence="1">The sequence shown here is derived from an EMBL/GenBank/DDBJ whole genome shotgun (WGS) entry which is preliminary data.</text>
</comment>
<feature type="non-terminal residue" evidence="1">
    <location>
        <position position="513"/>
    </location>
</feature>
<dbReference type="AlphaFoldDB" id="A0A0F9BDK2"/>
<evidence type="ECO:0000313" key="1">
    <source>
        <dbReference type="EMBL" id="KKL20014.1"/>
    </source>
</evidence>
<proteinExistence type="predicted"/>
<protein>
    <submittedName>
        <fullName evidence="1">Uncharacterized protein</fullName>
    </submittedName>
</protein>
<dbReference type="EMBL" id="LAZR01038266">
    <property type="protein sequence ID" value="KKL20014.1"/>
    <property type="molecule type" value="Genomic_DNA"/>
</dbReference>